<dbReference type="AlphaFoldDB" id="A0A7D9MB90"/>
<dbReference type="OrthoDB" id="6153490at2759"/>
<evidence type="ECO:0000313" key="1">
    <source>
        <dbReference type="EMBL" id="CAB4027987.1"/>
    </source>
</evidence>
<dbReference type="EMBL" id="CACRXK020015167">
    <property type="protein sequence ID" value="CAB4027987.1"/>
    <property type="molecule type" value="Genomic_DNA"/>
</dbReference>
<sequence length="89" mass="10201">MDGLKRARIKRGAQRAQATKIWNEAELLINGETNEVNIEKLRVILATYDAKIELLRKLDETVSDLIEDEKGLETEIVEADDYLTELTKK</sequence>
<accession>A0A7D9MB90</accession>
<protein>
    <submittedName>
        <fullName evidence="1">Uncharacterized protein</fullName>
    </submittedName>
</protein>
<proteinExistence type="predicted"/>
<gene>
    <name evidence="1" type="ORF">PACLA_8A027596</name>
</gene>
<feature type="non-terminal residue" evidence="1">
    <location>
        <position position="89"/>
    </location>
</feature>
<organism evidence="1 2">
    <name type="scientific">Paramuricea clavata</name>
    <name type="common">Red gorgonian</name>
    <name type="synonym">Violescent sea-whip</name>
    <dbReference type="NCBI Taxonomy" id="317549"/>
    <lineage>
        <taxon>Eukaryota</taxon>
        <taxon>Metazoa</taxon>
        <taxon>Cnidaria</taxon>
        <taxon>Anthozoa</taxon>
        <taxon>Octocorallia</taxon>
        <taxon>Malacalcyonacea</taxon>
        <taxon>Plexauridae</taxon>
        <taxon>Paramuricea</taxon>
    </lineage>
</organism>
<keyword evidence="2" id="KW-1185">Reference proteome</keyword>
<comment type="caution">
    <text evidence="1">The sequence shown here is derived from an EMBL/GenBank/DDBJ whole genome shotgun (WGS) entry which is preliminary data.</text>
</comment>
<evidence type="ECO:0000313" key="2">
    <source>
        <dbReference type="Proteomes" id="UP001152795"/>
    </source>
</evidence>
<reference evidence="1" key="1">
    <citation type="submission" date="2020-04" db="EMBL/GenBank/DDBJ databases">
        <authorList>
            <person name="Alioto T."/>
            <person name="Alioto T."/>
            <person name="Gomez Garrido J."/>
        </authorList>
    </citation>
    <scope>NUCLEOTIDE SEQUENCE</scope>
    <source>
        <strain evidence="1">A484AB</strain>
    </source>
</reference>
<name>A0A7D9MB90_PARCT</name>
<dbReference type="Proteomes" id="UP001152795">
    <property type="component" value="Unassembled WGS sequence"/>
</dbReference>